<evidence type="ECO:0000313" key="1">
    <source>
        <dbReference type="EMBL" id="JAD56350.1"/>
    </source>
</evidence>
<name>A0A0A9B592_ARUDO</name>
<sequence>MRKNILIHEPSCTNQLLSDQCLLNLTLDEMRAHVGSKIGMG</sequence>
<reference evidence="1" key="1">
    <citation type="submission" date="2014-09" db="EMBL/GenBank/DDBJ databases">
        <authorList>
            <person name="Magalhaes I.L.F."/>
            <person name="Oliveira U."/>
            <person name="Santos F.R."/>
            <person name="Vidigal T.H.D.A."/>
            <person name="Brescovit A.D."/>
            <person name="Santos A.J."/>
        </authorList>
    </citation>
    <scope>NUCLEOTIDE SEQUENCE</scope>
    <source>
        <tissue evidence="1">Shoot tissue taken approximately 20 cm above the soil surface</tissue>
    </source>
</reference>
<protein>
    <submittedName>
        <fullName evidence="1">Uncharacterized protein</fullName>
    </submittedName>
</protein>
<dbReference type="AlphaFoldDB" id="A0A0A9B592"/>
<proteinExistence type="predicted"/>
<reference evidence="1" key="2">
    <citation type="journal article" date="2015" name="Data Brief">
        <title>Shoot transcriptome of the giant reed, Arundo donax.</title>
        <authorList>
            <person name="Barrero R.A."/>
            <person name="Guerrero F.D."/>
            <person name="Moolhuijzen P."/>
            <person name="Goolsby J.A."/>
            <person name="Tidwell J."/>
            <person name="Bellgard S.E."/>
            <person name="Bellgard M.I."/>
        </authorList>
    </citation>
    <scope>NUCLEOTIDE SEQUENCE</scope>
    <source>
        <tissue evidence="1">Shoot tissue taken approximately 20 cm above the soil surface</tissue>
    </source>
</reference>
<dbReference type="EMBL" id="GBRH01241545">
    <property type="protein sequence ID" value="JAD56350.1"/>
    <property type="molecule type" value="Transcribed_RNA"/>
</dbReference>
<organism evidence="1">
    <name type="scientific">Arundo donax</name>
    <name type="common">Giant reed</name>
    <name type="synonym">Donax arundinaceus</name>
    <dbReference type="NCBI Taxonomy" id="35708"/>
    <lineage>
        <taxon>Eukaryota</taxon>
        <taxon>Viridiplantae</taxon>
        <taxon>Streptophyta</taxon>
        <taxon>Embryophyta</taxon>
        <taxon>Tracheophyta</taxon>
        <taxon>Spermatophyta</taxon>
        <taxon>Magnoliopsida</taxon>
        <taxon>Liliopsida</taxon>
        <taxon>Poales</taxon>
        <taxon>Poaceae</taxon>
        <taxon>PACMAD clade</taxon>
        <taxon>Arundinoideae</taxon>
        <taxon>Arundineae</taxon>
        <taxon>Arundo</taxon>
    </lineage>
</organism>
<accession>A0A0A9B592</accession>